<dbReference type="InterPro" id="IPR010921">
    <property type="entry name" value="Trp_repressor/repl_initiator"/>
</dbReference>
<dbReference type="Gene3D" id="1.10.1270.10">
    <property type="entry name" value="TrpR-like"/>
    <property type="match status" value="1"/>
</dbReference>
<organism evidence="1 2">
    <name type="scientific">Candidatus Shapirobacteria bacterium CG09_land_8_20_14_0_10_38_17</name>
    <dbReference type="NCBI Taxonomy" id="1974884"/>
    <lineage>
        <taxon>Bacteria</taxon>
        <taxon>Candidatus Shapironibacteriota</taxon>
    </lineage>
</organism>
<reference evidence="2" key="1">
    <citation type="submission" date="2017-09" db="EMBL/GenBank/DDBJ databases">
        <title>Depth-based differentiation of microbial function through sediment-hosted aquifers and enrichment of novel symbionts in the deep terrestrial subsurface.</title>
        <authorList>
            <person name="Probst A.J."/>
            <person name="Ladd B."/>
            <person name="Jarett J.K."/>
            <person name="Geller-Mcgrath D.E."/>
            <person name="Sieber C.M.K."/>
            <person name="Emerson J.B."/>
            <person name="Anantharaman K."/>
            <person name="Thomas B.C."/>
            <person name="Malmstrom R."/>
            <person name="Stieglmeier M."/>
            <person name="Klingl A."/>
            <person name="Woyke T."/>
            <person name="Ryan C.M."/>
            <person name="Banfield J.F."/>
        </authorList>
    </citation>
    <scope>NUCLEOTIDE SEQUENCE [LARGE SCALE GENOMIC DNA]</scope>
</reference>
<evidence type="ECO:0000313" key="1">
    <source>
        <dbReference type="EMBL" id="PIS15087.1"/>
    </source>
</evidence>
<evidence type="ECO:0000313" key="2">
    <source>
        <dbReference type="Proteomes" id="UP000231282"/>
    </source>
</evidence>
<dbReference type="Proteomes" id="UP000231282">
    <property type="component" value="Unassembled WGS sequence"/>
</dbReference>
<protein>
    <recommendedName>
        <fullName evidence="3">TrpR like protein, YerC/YecD</fullName>
    </recommendedName>
</protein>
<dbReference type="EMBL" id="PEZH01000034">
    <property type="protein sequence ID" value="PIS15087.1"/>
    <property type="molecule type" value="Genomic_DNA"/>
</dbReference>
<dbReference type="AlphaFoldDB" id="A0A2H0WR31"/>
<dbReference type="GO" id="GO:0003700">
    <property type="term" value="F:DNA-binding transcription factor activity"/>
    <property type="evidence" value="ECO:0007669"/>
    <property type="project" value="InterPro"/>
</dbReference>
<dbReference type="GO" id="GO:0043565">
    <property type="term" value="F:sequence-specific DNA binding"/>
    <property type="evidence" value="ECO:0007669"/>
    <property type="project" value="InterPro"/>
</dbReference>
<dbReference type="InterPro" id="IPR000831">
    <property type="entry name" value="Trp_repress"/>
</dbReference>
<dbReference type="InterPro" id="IPR038116">
    <property type="entry name" value="TrpR-like_sf"/>
</dbReference>
<dbReference type="SUPFAM" id="SSF48295">
    <property type="entry name" value="TrpR-like"/>
    <property type="match status" value="1"/>
</dbReference>
<proteinExistence type="predicted"/>
<sequence>MRLSKRKLDLKIKTEILAALYQVIIDIGNKKEAQIFCQNLLSEAEKTALAKRIAVLWALENGASYSNIRRQFQVSPATIAKLQGDLKKPGVKLILEKIKVDKWASHWEKKIKNFLRTS</sequence>
<accession>A0A2H0WR31</accession>
<name>A0A2H0WR31_9BACT</name>
<dbReference type="Pfam" id="PF01371">
    <property type="entry name" value="Trp_repressor"/>
    <property type="match status" value="1"/>
</dbReference>
<evidence type="ECO:0008006" key="3">
    <source>
        <dbReference type="Google" id="ProtNLM"/>
    </source>
</evidence>
<gene>
    <name evidence="1" type="ORF">COT63_01800</name>
</gene>
<comment type="caution">
    <text evidence="1">The sequence shown here is derived from an EMBL/GenBank/DDBJ whole genome shotgun (WGS) entry which is preliminary data.</text>
</comment>